<dbReference type="GO" id="GO:0050661">
    <property type="term" value="F:NADP binding"/>
    <property type="evidence" value="ECO:0007669"/>
    <property type="project" value="InterPro"/>
</dbReference>
<dbReference type="AlphaFoldDB" id="A0A7R8ZT80"/>
<proteinExistence type="predicted"/>
<dbReference type="SUPFAM" id="SSF51735">
    <property type="entry name" value="NAD(P)-binding Rossmann-fold domains"/>
    <property type="match status" value="1"/>
</dbReference>
<dbReference type="PANTHER" id="PTHR31873:SF6">
    <property type="entry name" value="ASPARTATE DEHYDROGENASE DOMAIN-CONTAINING PROTEIN"/>
    <property type="match status" value="1"/>
</dbReference>
<feature type="non-terminal residue" evidence="1">
    <location>
        <position position="186"/>
    </location>
</feature>
<dbReference type="GO" id="GO:0016491">
    <property type="term" value="F:oxidoreductase activity"/>
    <property type="evidence" value="ECO:0007669"/>
    <property type="project" value="InterPro"/>
</dbReference>
<sequence>MSDLKLAIAGLGAIGMRAAQAVDRGEVSGIQLVAVSANDKEAAARKVSRFKKVPDILPIEQLPNVAEIIVECTPAAVFESLARPAIDLGRHLLPLSVGVLLRHPDLIERARKTGAKITVPTGALIGLDTVRAMAVGEIHEVTLKTTKHPRGLVGAPHLIDNNIDVMVLKEPKLVLKGTAREAAQGF</sequence>
<dbReference type="InterPro" id="IPR005106">
    <property type="entry name" value="Asp/hSer_DH_NAD-bd"/>
</dbReference>
<evidence type="ECO:0000313" key="1">
    <source>
        <dbReference type="EMBL" id="CAD7236084.1"/>
    </source>
</evidence>
<protein>
    <submittedName>
        <fullName evidence="1">Uncharacterized protein</fullName>
    </submittedName>
</protein>
<dbReference type="OrthoDB" id="10261622at2759"/>
<dbReference type="PANTHER" id="PTHR31873">
    <property type="entry name" value="L-ASPARTATE DEHYDROGENASE-RELATED"/>
    <property type="match status" value="1"/>
</dbReference>
<organism evidence="1">
    <name type="scientific">Cyprideis torosa</name>
    <dbReference type="NCBI Taxonomy" id="163714"/>
    <lineage>
        <taxon>Eukaryota</taxon>
        <taxon>Metazoa</taxon>
        <taxon>Ecdysozoa</taxon>
        <taxon>Arthropoda</taxon>
        <taxon>Crustacea</taxon>
        <taxon>Oligostraca</taxon>
        <taxon>Ostracoda</taxon>
        <taxon>Podocopa</taxon>
        <taxon>Podocopida</taxon>
        <taxon>Cytherocopina</taxon>
        <taxon>Cytheroidea</taxon>
        <taxon>Cytherideidae</taxon>
        <taxon>Cyprideis</taxon>
    </lineage>
</organism>
<dbReference type="Gene3D" id="3.40.50.720">
    <property type="entry name" value="NAD(P)-binding Rossmann-like Domain"/>
    <property type="match status" value="1"/>
</dbReference>
<dbReference type="EMBL" id="OB676450">
    <property type="protein sequence ID" value="CAD7236084.1"/>
    <property type="molecule type" value="Genomic_DNA"/>
</dbReference>
<gene>
    <name evidence="1" type="ORF">CTOB1V02_LOCUS13899</name>
</gene>
<reference evidence="1" key="1">
    <citation type="submission" date="2020-11" db="EMBL/GenBank/DDBJ databases">
        <authorList>
            <person name="Tran Van P."/>
        </authorList>
    </citation>
    <scope>NUCLEOTIDE SEQUENCE</scope>
</reference>
<dbReference type="Pfam" id="PF03447">
    <property type="entry name" value="NAD_binding_3"/>
    <property type="match status" value="1"/>
</dbReference>
<name>A0A7R8ZT80_9CRUS</name>
<dbReference type="InterPro" id="IPR036291">
    <property type="entry name" value="NAD(P)-bd_dom_sf"/>
</dbReference>
<accession>A0A7R8ZT80</accession>